<sequence>MIYRTHNCGEINKKLINKKVILCGWIILIKKFKYIYIIYIKDFYNQIKLILKKKDFIKKIKIKKGYLIRIIGIVKKSKLINLNNKLLEILVKKIFIINKSLNLPITYNKIRNSSKNLYKYRYLLFRDDKFIYILKYKNYLLHKLRNYLYKLNFLEIDTPVISEYLSISGSKIFNILINNNKFELVQSPQIYKQLLMIGGIDKYYQIAKCFRNEDNRKDRSIEFTQLDFEFSFIKTKEIFLFTKKIIKYIFVNIFNKKLKKIKIITYNKVIKKYGTDKPNLYFNIKINKLLYNNKYIFYFFIKKKFIFLDKDILNIINKYKNILKCNNILYIYKKKHFINKLNFLKKNVLKIKKKYKYIFLIFNEKINKNVYLLIGEMITNINNILIKCNKYDIYYPIWIKNFPLFKIKNNKICSYHHPFTSPVNDNIKNNSLSKSYDLVINGLEIASGSIRINKYKMQKKILNLLIKKKYIKKYFNKFLKALKYGTPPHGGIAFGLERILSLLFNKNIKDIIPFPK</sequence>
<feature type="transmembrane region" description="Helical" evidence="7">
    <location>
        <begin position="20"/>
        <end position="39"/>
    </location>
</feature>
<dbReference type="Gene3D" id="2.40.50.140">
    <property type="entry name" value="Nucleic acid-binding proteins"/>
    <property type="match status" value="1"/>
</dbReference>
<dbReference type="PRINTS" id="PR01042">
    <property type="entry name" value="TRNASYNTHASP"/>
</dbReference>
<keyword evidence="3" id="KW-0547">Nucleotide-binding</keyword>
<reference evidence="9" key="1">
    <citation type="submission" date="2024-06" db="EMBL/GenBank/DDBJ databases">
        <title>Diversity, functionality, and evolutionary history of bacterial symbionts in false click beetles (Coleoptera, Throscidae).</title>
        <authorList>
            <person name="Wierz J.C."/>
            <person name="Malm H."/>
            <person name="Kaltenpoth M."/>
            <person name="Engl T."/>
        </authorList>
    </citation>
    <scope>NUCLEOTIDE SEQUENCE</scope>
    <source>
        <strain evidence="9">Tduv</strain>
    </source>
</reference>
<dbReference type="GO" id="GO:0005737">
    <property type="term" value="C:cytoplasm"/>
    <property type="evidence" value="ECO:0007669"/>
    <property type="project" value="InterPro"/>
</dbReference>
<keyword evidence="7" id="KW-0472">Membrane</keyword>
<accession>A0AAU7QSU6</accession>
<evidence type="ECO:0000313" key="9">
    <source>
        <dbReference type="EMBL" id="XBT18411.1"/>
    </source>
</evidence>
<gene>
    <name evidence="9" type="ORF">ABNO50_00210</name>
</gene>
<protein>
    <submittedName>
        <fullName evidence="9">Amino acid--tRNA ligase-related protein</fullName>
    </submittedName>
</protein>
<dbReference type="AlphaFoldDB" id="A0AAU7QSU6"/>
<dbReference type="GO" id="GO:0004815">
    <property type="term" value="F:aspartate-tRNA ligase activity"/>
    <property type="evidence" value="ECO:0007669"/>
    <property type="project" value="TreeGrafter"/>
</dbReference>
<dbReference type="InterPro" id="IPR004364">
    <property type="entry name" value="Aa-tRNA-synt_II"/>
</dbReference>
<dbReference type="InterPro" id="IPR045864">
    <property type="entry name" value="aa-tRNA-synth_II/BPL/LPL"/>
</dbReference>
<keyword evidence="5" id="KW-0648">Protein biosynthesis</keyword>
<dbReference type="InterPro" id="IPR012340">
    <property type="entry name" value="NA-bd_OB-fold"/>
</dbReference>
<dbReference type="InterPro" id="IPR004115">
    <property type="entry name" value="GAD-like_sf"/>
</dbReference>
<dbReference type="GO" id="GO:0005524">
    <property type="term" value="F:ATP binding"/>
    <property type="evidence" value="ECO:0007669"/>
    <property type="project" value="UniProtKB-KW"/>
</dbReference>
<organism evidence="9">
    <name type="scientific">Candidatus Shikimatogenerans sp. Tduv</name>
    <dbReference type="NCBI Taxonomy" id="3158567"/>
    <lineage>
        <taxon>Bacteria</taxon>
        <taxon>Pseudomonadati</taxon>
        <taxon>Bacteroidota</taxon>
        <taxon>Flavobacteriia</taxon>
        <taxon>Flavobacteriales</taxon>
        <taxon>Candidatus Shikimatogenerans</taxon>
    </lineage>
</organism>
<proteinExistence type="inferred from homology"/>
<dbReference type="PANTHER" id="PTHR22594:SF5">
    <property type="entry name" value="ASPARTATE--TRNA LIGASE, MITOCHONDRIAL"/>
    <property type="match status" value="1"/>
</dbReference>
<dbReference type="PANTHER" id="PTHR22594">
    <property type="entry name" value="ASPARTYL/LYSYL-TRNA SYNTHETASE"/>
    <property type="match status" value="1"/>
</dbReference>
<dbReference type="InterPro" id="IPR006195">
    <property type="entry name" value="aa-tRNA-synth_II"/>
</dbReference>
<dbReference type="SUPFAM" id="SSF50249">
    <property type="entry name" value="Nucleic acid-binding proteins"/>
    <property type="match status" value="1"/>
</dbReference>
<evidence type="ECO:0000256" key="1">
    <source>
        <dbReference type="ARBA" id="ARBA00006303"/>
    </source>
</evidence>
<comment type="similarity">
    <text evidence="1">Belongs to the class-II aminoacyl-tRNA synthetase family. Type 1 subfamily.</text>
</comment>
<dbReference type="Gene3D" id="3.30.930.10">
    <property type="entry name" value="Bira Bifunctional Protein, Domain 2"/>
    <property type="match status" value="1"/>
</dbReference>
<keyword evidence="2 9" id="KW-0436">Ligase</keyword>
<keyword evidence="7" id="KW-0812">Transmembrane</keyword>
<keyword evidence="6" id="KW-0030">Aminoacyl-tRNA synthetase</keyword>
<dbReference type="Pfam" id="PF00152">
    <property type="entry name" value="tRNA-synt_2"/>
    <property type="match status" value="1"/>
</dbReference>
<evidence type="ECO:0000256" key="4">
    <source>
        <dbReference type="ARBA" id="ARBA00022840"/>
    </source>
</evidence>
<feature type="domain" description="Aminoacyl-transfer RNA synthetases class-II family profile" evidence="8">
    <location>
        <begin position="134"/>
        <end position="513"/>
    </location>
</feature>
<dbReference type="GO" id="GO:0006422">
    <property type="term" value="P:aspartyl-tRNA aminoacylation"/>
    <property type="evidence" value="ECO:0007669"/>
    <property type="project" value="TreeGrafter"/>
</dbReference>
<keyword evidence="7" id="KW-1133">Transmembrane helix</keyword>
<evidence type="ECO:0000256" key="2">
    <source>
        <dbReference type="ARBA" id="ARBA00022598"/>
    </source>
</evidence>
<dbReference type="EMBL" id="CP157894">
    <property type="protein sequence ID" value="XBT18411.1"/>
    <property type="molecule type" value="Genomic_DNA"/>
</dbReference>
<dbReference type="PROSITE" id="PS50862">
    <property type="entry name" value="AA_TRNA_LIGASE_II"/>
    <property type="match status" value="1"/>
</dbReference>
<evidence type="ECO:0000256" key="5">
    <source>
        <dbReference type="ARBA" id="ARBA00022917"/>
    </source>
</evidence>
<evidence type="ECO:0000256" key="6">
    <source>
        <dbReference type="ARBA" id="ARBA00023146"/>
    </source>
</evidence>
<evidence type="ECO:0000256" key="7">
    <source>
        <dbReference type="SAM" id="Phobius"/>
    </source>
</evidence>
<dbReference type="InterPro" id="IPR002312">
    <property type="entry name" value="Asp/Asn-tRNA-synth_IIb"/>
</dbReference>
<evidence type="ECO:0000256" key="3">
    <source>
        <dbReference type="ARBA" id="ARBA00022741"/>
    </source>
</evidence>
<dbReference type="SUPFAM" id="SSF55681">
    <property type="entry name" value="Class II aaRS and biotin synthetases"/>
    <property type="match status" value="1"/>
</dbReference>
<name>A0AAU7QSU6_9FLAO</name>
<dbReference type="Gene3D" id="3.30.1360.30">
    <property type="entry name" value="GAD-like domain"/>
    <property type="match status" value="1"/>
</dbReference>
<evidence type="ECO:0000259" key="8">
    <source>
        <dbReference type="PROSITE" id="PS50862"/>
    </source>
</evidence>
<keyword evidence="4" id="KW-0067">ATP-binding</keyword>